<sequence>MPPITVPCCAPYVPPVFTTNSKDVIFKVGHGSECKEFEVEAALVRDCPGCFRDWLKKNQKNPNKEMALPDEKPAVFSVFVAFLKTGTIVIPSDDHDTKDDTDEGRSEDIDKDMNDDVYEERNSDTDDPHTNTYIDEGTQTPAIHMLIPLFTFAKDHVILPLHNAILSTIITTTSITPLHTMYAFNRPAYDATSHPSPLRDLLICTILAIGSASEMQTRLDIVPKEFLADCLGLAAEVEGVPFQEGGRLGKQGWLADKAERVCAQYHDHHDRDSDTDTDDGRSGRRHSPNPRVWQRFLGRASMRRGKGWRNGPRPGSGMVGGRGGYGRGGGRGKSEEDEWSLSDEVEDKEDDEGVREMKRLFQEESDARMRDLLKPLPPRERY</sequence>
<dbReference type="InterPro" id="IPR011333">
    <property type="entry name" value="SKP1/BTB/POZ_sf"/>
</dbReference>
<comment type="caution">
    <text evidence="3">The sequence shown here is derived from an EMBL/GenBank/DDBJ whole genome shotgun (WGS) entry which is preliminary data.</text>
</comment>
<evidence type="ECO:0000313" key="4">
    <source>
        <dbReference type="Proteomes" id="UP000249757"/>
    </source>
</evidence>
<dbReference type="InterPro" id="IPR000210">
    <property type="entry name" value="BTB/POZ_dom"/>
</dbReference>
<feature type="compositionally biased region" description="Acidic residues" evidence="1">
    <location>
        <begin position="335"/>
        <end position="353"/>
    </location>
</feature>
<protein>
    <recommendedName>
        <fullName evidence="2">BTB domain-containing protein</fullName>
    </recommendedName>
</protein>
<accession>A0A922NB19</accession>
<dbReference type="Proteomes" id="UP000249757">
    <property type="component" value="Unassembled WGS sequence"/>
</dbReference>
<evidence type="ECO:0000259" key="2">
    <source>
        <dbReference type="PROSITE" id="PS50097"/>
    </source>
</evidence>
<keyword evidence="4" id="KW-1185">Reference proteome</keyword>
<name>A0A922NB19_9PLEO</name>
<feature type="domain" description="BTB" evidence="2">
    <location>
        <begin position="22"/>
        <end position="92"/>
    </location>
</feature>
<gene>
    <name evidence="3" type="ORF">Ptr86124_009985</name>
</gene>
<feature type="compositionally biased region" description="Basic and acidic residues" evidence="1">
    <location>
        <begin position="265"/>
        <end position="282"/>
    </location>
</feature>
<dbReference type="Gene3D" id="3.30.710.10">
    <property type="entry name" value="Potassium Channel Kv1.1, Chain A"/>
    <property type="match status" value="1"/>
</dbReference>
<feature type="region of interest" description="Disordered" evidence="1">
    <location>
        <begin position="265"/>
        <end position="382"/>
    </location>
</feature>
<dbReference type="EMBL" id="NRDI02000015">
    <property type="protein sequence ID" value="KAI1510864.1"/>
    <property type="molecule type" value="Genomic_DNA"/>
</dbReference>
<reference evidence="4" key="1">
    <citation type="journal article" date="2022" name="Microb. Genom.">
        <title>A global pangenome for the wheat fungal pathogen Pyrenophora tritici-repentis and prediction of effector protein structural homology.</title>
        <authorList>
            <person name="Moolhuijzen P.M."/>
            <person name="See P.T."/>
            <person name="Shi G."/>
            <person name="Powell H.R."/>
            <person name="Cockram J."/>
            <person name="Jorgensen L.N."/>
            <person name="Benslimane H."/>
            <person name="Strelkov S.E."/>
            <person name="Turner J."/>
            <person name="Liu Z."/>
            <person name="Moffat C.S."/>
        </authorList>
    </citation>
    <scope>NUCLEOTIDE SEQUENCE [LARGE SCALE GENOMIC DNA]</scope>
</reference>
<dbReference type="AlphaFoldDB" id="A0A922NB19"/>
<feature type="compositionally biased region" description="Basic and acidic residues" evidence="1">
    <location>
        <begin position="92"/>
        <end position="129"/>
    </location>
</feature>
<feature type="region of interest" description="Disordered" evidence="1">
    <location>
        <begin position="92"/>
        <end position="135"/>
    </location>
</feature>
<evidence type="ECO:0000313" key="3">
    <source>
        <dbReference type="EMBL" id="KAI1510864.1"/>
    </source>
</evidence>
<proteinExistence type="predicted"/>
<evidence type="ECO:0000256" key="1">
    <source>
        <dbReference type="SAM" id="MobiDB-lite"/>
    </source>
</evidence>
<organism evidence="3 4">
    <name type="scientific">Pyrenophora tritici-repentis</name>
    <dbReference type="NCBI Taxonomy" id="45151"/>
    <lineage>
        <taxon>Eukaryota</taxon>
        <taxon>Fungi</taxon>
        <taxon>Dikarya</taxon>
        <taxon>Ascomycota</taxon>
        <taxon>Pezizomycotina</taxon>
        <taxon>Dothideomycetes</taxon>
        <taxon>Pleosporomycetidae</taxon>
        <taxon>Pleosporales</taxon>
        <taxon>Pleosporineae</taxon>
        <taxon>Pleosporaceae</taxon>
        <taxon>Pyrenophora</taxon>
    </lineage>
</organism>
<feature type="compositionally biased region" description="Gly residues" evidence="1">
    <location>
        <begin position="317"/>
        <end position="331"/>
    </location>
</feature>
<feature type="compositionally biased region" description="Basic and acidic residues" evidence="1">
    <location>
        <begin position="354"/>
        <end position="382"/>
    </location>
</feature>
<dbReference type="PROSITE" id="PS50097">
    <property type="entry name" value="BTB"/>
    <property type="match status" value="1"/>
</dbReference>